<dbReference type="Proteomes" id="UP000885936">
    <property type="component" value="Unassembled WGS sequence"/>
</dbReference>
<protein>
    <submittedName>
        <fullName evidence="1">DUF3467 domain-containing protein</fullName>
    </submittedName>
</protein>
<dbReference type="STRING" id="1839936.SBU_000093"/>
<accession>A0A1F2P676</accession>
<dbReference type="InterPro" id="IPR021857">
    <property type="entry name" value="DUF3467"/>
</dbReference>
<comment type="caution">
    <text evidence="2">The sequence shown here is derived from an EMBL/GenBank/DDBJ whole genome shotgun (WGS) entry which is preliminary data.</text>
</comment>
<name>A0A1F2P676_9EURY</name>
<dbReference type="Pfam" id="PF11950">
    <property type="entry name" value="DUF3467"/>
    <property type="match status" value="1"/>
</dbReference>
<dbReference type="EMBL" id="LYOR01000001">
    <property type="protein sequence ID" value="OFV66800.1"/>
    <property type="molecule type" value="Genomic_DNA"/>
</dbReference>
<dbReference type="EMBL" id="DRIE01000125">
    <property type="protein sequence ID" value="HEC57740.1"/>
    <property type="molecule type" value="Genomic_DNA"/>
</dbReference>
<organism evidence="2 3">
    <name type="scientific">Candidatus Syntropharchaeum butanivorans</name>
    <dbReference type="NCBI Taxonomy" id="1839936"/>
    <lineage>
        <taxon>Archaea</taxon>
        <taxon>Methanobacteriati</taxon>
        <taxon>Methanobacteriota</taxon>
        <taxon>Stenosarchaea group</taxon>
        <taxon>Methanomicrobia</taxon>
        <taxon>Methanosarcinales</taxon>
        <taxon>ANME-2 cluster</taxon>
        <taxon>Candidatus Syntropharchaeum</taxon>
    </lineage>
</organism>
<dbReference type="AlphaFoldDB" id="A0A1F2P676"/>
<evidence type="ECO:0000313" key="3">
    <source>
        <dbReference type="Proteomes" id="UP000185779"/>
    </source>
</evidence>
<sequence length="110" mass="12625">MEHEEGEERTPEKGHIRVAIDLRSLYEFDPEDVSVDISVVRYSNLAYIQVSHRDVHIDFLEMPGIKKDGKTRINGTRIYMSHAAAQKLARELNEVLERVHSSGGMEKYQG</sequence>
<evidence type="ECO:0000313" key="1">
    <source>
        <dbReference type="EMBL" id="HEC57740.1"/>
    </source>
</evidence>
<reference evidence="1" key="2">
    <citation type="journal article" date="2020" name="mSystems">
        <title>Genome- and Community-Level Interaction Insights into Carbon Utilization and Element Cycling Functions of Hydrothermarchaeota in Hydrothermal Sediment.</title>
        <authorList>
            <person name="Zhou Z."/>
            <person name="Liu Y."/>
            <person name="Xu W."/>
            <person name="Pan J."/>
            <person name="Luo Z.H."/>
            <person name="Li M."/>
        </authorList>
    </citation>
    <scope>NUCLEOTIDE SEQUENCE [LARGE SCALE GENOMIC DNA]</scope>
    <source>
        <strain evidence="1">HyVt-386</strain>
    </source>
</reference>
<evidence type="ECO:0000313" key="2">
    <source>
        <dbReference type="EMBL" id="OFV66800.1"/>
    </source>
</evidence>
<proteinExistence type="predicted"/>
<reference evidence="2 3" key="1">
    <citation type="submission" date="2016-05" db="EMBL/GenBank/DDBJ databases">
        <title>Microbial consortia oxidize butane by reversing methanogenesis.</title>
        <authorList>
            <person name="Laso-Perez R."/>
            <person name="Richter M."/>
            <person name="Wegener G."/>
            <person name="Musat F."/>
        </authorList>
    </citation>
    <scope>NUCLEOTIDE SEQUENCE [LARGE SCALE GENOMIC DNA]</scope>
    <source>
        <strain evidence="2">BOX1</strain>
    </source>
</reference>
<dbReference type="PATRIC" id="fig|1839936.3.peg.93"/>
<keyword evidence="3" id="KW-1185">Reference proteome</keyword>
<dbReference type="Proteomes" id="UP000185779">
    <property type="component" value="Unassembled WGS sequence"/>
</dbReference>
<gene>
    <name evidence="1" type="ORF">ENI32_07725</name>
    <name evidence="2" type="ORF">SBU_000093</name>
</gene>